<sequence>MAKKLRGVSVERQQKWYKNHVESFIRESYEPYFLVQDIPSSGIKVKTRYFSDSNRIVHLLSMNEMFAYQMISWNPDIVECYEQFAIPIEESVAIAIELGVKHPLHSDTQVPAIQTIDFVCIHKDGEMSAIAVKEHSALDNFRTQEKLAIQEAYCQLNDIKFTILDSSTLKSQQCENLERLSRHATLDKEQELFFDDWLSNFVGILSDDRHERVANVLKKSADMMGFEYARAANLFYHAIWTTRLSFEWTKPLVLEAAASDLKLFPAHD</sequence>
<dbReference type="GO" id="GO:0003676">
    <property type="term" value="F:nucleic acid binding"/>
    <property type="evidence" value="ECO:0007669"/>
    <property type="project" value="InterPro"/>
</dbReference>
<dbReference type="InterPro" id="IPR014833">
    <property type="entry name" value="TnsA_N"/>
</dbReference>
<keyword evidence="2" id="KW-0378">Hydrolase</keyword>
<protein>
    <submittedName>
        <fullName evidence="2">TnsA endonuclease N-terminal domain-containing protein</fullName>
    </submittedName>
</protein>
<reference evidence="2" key="2">
    <citation type="submission" date="2023-01" db="EMBL/GenBank/DDBJ databases">
        <title>Gilvimarinus xylanilyticus HB14 isolated from Caulerpa lentillifera aquaculture base in Hainan, China.</title>
        <authorList>
            <person name="Zhang Y.-J."/>
        </authorList>
    </citation>
    <scope>NUCLEOTIDE SEQUENCE</scope>
    <source>
        <strain evidence="2">HB14</strain>
    </source>
</reference>
<keyword evidence="3" id="KW-1185">Reference proteome</keyword>
<dbReference type="CDD" id="cd22362">
    <property type="entry name" value="TnsA_endonuclease-like"/>
    <property type="match status" value="1"/>
</dbReference>
<comment type="caution">
    <text evidence="2">The sequence shown here is derived from an EMBL/GenBank/DDBJ whole genome shotgun (WGS) entry which is preliminary data.</text>
</comment>
<dbReference type="RefSeq" id="WP_253968203.1">
    <property type="nucleotide sequence ID" value="NZ_JAMFTH010000003.1"/>
</dbReference>
<dbReference type="GO" id="GO:0004519">
    <property type="term" value="F:endonuclease activity"/>
    <property type="evidence" value="ECO:0007669"/>
    <property type="project" value="UniProtKB-KW"/>
</dbReference>
<reference evidence="2" key="1">
    <citation type="submission" date="2022-05" db="EMBL/GenBank/DDBJ databases">
        <authorList>
            <person name="Sun H.-N."/>
        </authorList>
    </citation>
    <scope>NUCLEOTIDE SEQUENCE</scope>
    <source>
        <strain evidence="2">HB14</strain>
    </source>
</reference>
<keyword evidence="2" id="KW-0255">Endonuclease</keyword>
<organism evidence="2 3">
    <name type="scientific">Gilvimarinus xylanilyticus</name>
    <dbReference type="NCBI Taxonomy" id="2944139"/>
    <lineage>
        <taxon>Bacteria</taxon>
        <taxon>Pseudomonadati</taxon>
        <taxon>Pseudomonadota</taxon>
        <taxon>Gammaproteobacteria</taxon>
        <taxon>Cellvibrionales</taxon>
        <taxon>Cellvibrionaceae</taxon>
        <taxon>Gilvimarinus</taxon>
    </lineage>
</organism>
<dbReference type="EMBL" id="JAMFTH010000003">
    <property type="protein sequence ID" value="MCP8899909.1"/>
    <property type="molecule type" value="Genomic_DNA"/>
</dbReference>
<dbReference type="InterPro" id="IPR011335">
    <property type="entry name" value="Restrct_endonuc-II-like"/>
</dbReference>
<dbReference type="SUPFAM" id="SSF52980">
    <property type="entry name" value="Restriction endonuclease-like"/>
    <property type="match status" value="1"/>
</dbReference>
<dbReference type="Proteomes" id="UP001139319">
    <property type="component" value="Unassembled WGS sequence"/>
</dbReference>
<keyword evidence="2" id="KW-0540">Nuclease</keyword>
<dbReference type="Gene3D" id="3.40.1350.10">
    <property type="match status" value="1"/>
</dbReference>
<evidence type="ECO:0000313" key="2">
    <source>
        <dbReference type="EMBL" id="MCP8899909.1"/>
    </source>
</evidence>
<feature type="domain" description="TnsA endonuclease N-terminal" evidence="1">
    <location>
        <begin position="74"/>
        <end position="165"/>
    </location>
</feature>
<dbReference type="Pfam" id="PF08722">
    <property type="entry name" value="Tn7_TnsA-like_N"/>
    <property type="match status" value="1"/>
</dbReference>
<name>A0A9X2KU24_9GAMM</name>
<gene>
    <name evidence="2" type="ORF">M6D89_11425</name>
</gene>
<proteinExistence type="predicted"/>
<evidence type="ECO:0000259" key="1">
    <source>
        <dbReference type="Pfam" id="PF08722"/>
    </source>
</evidence>
<accession>A0A9X2KU24</accession>
<dbReference type="InterPro" id="IPR011856">
    <property type="entry name" value="tRNA_endonuc-like_dom_sf"/>
</dbReference>
<evidence type="ECO:0000313" key="3">
    <source>
        <dbReference type="Proteomes" id="UP001139319"/>
    </source>
</evidence>
<dbReference type="AlphaFoldDB" id="A0A9X2KU24"/>